<keyword evidence="3 6" id="KW-0815">Transposition</keyword>
<gene>
    <name evidence="7" type="ORF">IAA69_01570</name>
</gene>
<evidence type="ECO:0000313" key="8">
    <source>
        <dbReference type="Proteomes" id="UP000824261"/>
    </source>
</evidence>
<keyword evidence="4 6" id="KW-0238">DNA-binding</keyword>
<dbReference type="PANTHER" id="PTHR33217:SF9">
    <property type="entry name" value="MUTATOR FAMILY TRANSPOSASE"/>
    <property type="match status" value="1"/>
</dbReference>
<evidence type="ECO:0000256" key="1">
    <source>
        <dbReference type="ARBA" id="ARBA00002190"/>
    </source>
</evidence>
<dbReference type="AlphaFoldDB" id="A0A9D0ZZA7"/>
<comment type="function">
    <text evidence="1 6">Required for the transposition of the insertion element.</text>
</comment>
<dbReference type="PANTHER" id="PTHR33217">
    <property type="entry name" value="TRANSPOSASE FOR INSERTION SEQUENCE ELEMENT IS1081"/>
    <property type="match status" value="1"/>
</dbReference>
<keyword evidence="6" id="KW-0814">Transposable element</keyword>
<evidence type="ECO:0000256" key="2">
    <source>
        <dbReference type="ARBA" id="ARBA00010961"/>
    </source>
</evidence>
<name>A0A9D0ZZA7_9ACTN</name>
<dbReference type="EMBL" id="DVGB01000016">
    <property type="protein sequence ID" value="HIR00951.1"/>
    <property type="molecule type" value="Genomic_DNA"/>
</dbReference>
<evidence type="ECO:0000256" key="6">
    <source>
        <dbReference type="RuleBase" id="RU365089"/>
    </source>
</evidence>
<dbReference type="NCBIfam" id="NF033544">
    <property type="entry name" value="transpos_IS1249"/>
    <property type="match status" value="1"/>
</dbReference>
<proteinExistence type="inferred from homology"/>
<dbReference type="InterPro" id="IPR001207">
    <property type="entry name" value="Transposase_mutator"/>
</dbReference>
<sequence length="369" mass="40798">MNNPKCSVCGAKMSKNGRTKAGTQRWRCLSCGASGVRKIDSAAKALEAFLAWLLSKDAVADLKTSRSTFWRKTSWAWRIWPIAPATGEAHDVVFLDGIWLRRKAVVLIAVAGGHVVAWHLARTERAAAWAALMARMPAPAMLVSDGSPGLAKAAAAVWPGTRIQRCTFHAANQVKRCTTLKPKLEAGVELLGIANGLKDAKDAESATAWLLGYNAWCARWDGFLKEFTVKDGRKVWTHERLRKARRGLNRLVREGSLFAFVEMQLEHGGEWPSTNNAVESVNARLRDMLRHHRGMPLVHRVKAIFWWCYLHTESPLPAAEILRVMPTDDDVDGLLAASPGGSGRDDGAPEEYGAGIVWGEFHMPTKYRQ</sequence>
<dbReference type="GO" id="GO:0006313">
    <property type="term" value="P:DNA transposition"/>
    <property type="evidence" value="ECO:0007669"/>
    <property type="project" value="UniProtKB-UniRule"/>
</dbReference>
<comment type="similarity">
    <text evidence="2 6">Belongs to the transposase mutator family.</text>
</comment>
<dbReference type="GO" id="GO:0004803">
    <property type="term" value="F:transposase activity"/>
    <property type="evidence" value="ECO:0007669"/>
    <property type="project" value="UniProtKB-UniRule"/>
</dbReference>
<accession>A0A9D0ZZA7</accession>
<dbReference type="Pfam" id="PF00872">
    <property type="entry name" value="Transposase_mut"/>
    <property type="match status" value="1"/>
</dbReference>
<protein>
    <recommendedName>
        <fullName evidence="6">Mutator family transposase</fullName>
    </recommendedName>
</protein>
<keyword evidence="5 6" id="KW-0233">DNA recombination</keyword>
<dbReference type="InterPro" id="IPR048004">
    <property type="entry name" value="IS1249_transpos"/>
</dbReference>
<reference evidence="7" key="2">
    <citation type="journal article" date="2021" name="PeerJ">
        <title>Extensive microbial diversity within the chicken gut microbiome revealed by metagenomics and culture.</title>
        <authorList>
            <person name="Gilroy R."/>
            <person name="Ravi A."/>
            <person name="Getino M."/>
            <person name="Pursley I."/>
            <person name="Horton D.L."/>
            <person name="Alikhan N.F."/>
            <person name="Baker D."/>
            <person name="Gharbi K."/>
            <person name="Hall N."/>
            <person name="Watson M."/>
            <person name="Adriaenssens E.M."/>
            <person name="Foster-Nyarko E."/>
            <person name="Jarju S."/>
            <person name="Secka A."/>
            <person name="Antonio M."/>
            <person name="Oren A."/>
            <person name="Chaudhuri R.R."/>
            <person name="La Ragione R."/>
            <person name="Hildebrand F."/>
            <person name="Pallen M.J."/>
        </authorList>
    </citation>
    <scope>NUCLEOTIDE SEQUENCE</scope>
    <source>
        <strain evidence="7">ChiGjej1B1-2707</strain>
    </source>
</reference>
<reference evidence="7" key="1">
    <citation type="submission" date="2020-10" db="EMBL/GenBank/DDBJ databases">
        <authorList>
            <person name="Gilroy R."/>
        </authorList>
    </citation>
    <scope>NUCLEOTIDE SEQUENCE</scope>
    <source>
        <strain evidence="7">ChiGjej1B1-2707</strain>
    </source>
</reference>
<evidence type="ECO:0000256" key="3">
    <source>
        <dbReference type="ARBA" id="ARBA00022578"/>
    </source>
</evidence>
<evidence type="ECO:0000256" key="4">
    <source>
        <dbReference type="ARBA" id="ARBA00023125"/>
    </source>
</evidence>
<dbReference type="Proteomes" id="UP000824261">
    <property type="component" value="Unassembled WGS sequence"/>
</dbReference>
<evidence type="ECO:0000256" key="5">
    <source>
        <dbReference type="ARBA" id="ARBA00023172"/>
    </source>
</evidence>
<organism evidence="7 8">
    <name type="scientific">Candidatus Aveggerthella stercoripullorum</name>
    <dbReference type="NCBI Taxonomy" id="2840688"/>
    <lineage>
        <taxon>Bacteria</taxon>
        <taxon>Bacillati</taxon>
        <taxon>Actinomycetota</taxon>
        <taxon>Coriobacteriia</taxon>
        <taxon>Eggerthellales</taxon>
        <taxon>Eggerthellaceae</taxon>
        <taxon>Eggerthellaceae incertae sedis</taxon>
        <taxon>Candidatus Aveggerthella</taxon>
    </lineage>
</organism>
<dbReference type="PROSITE" id="PS01007">
    <property type="entry name" value="TRANSPOSASE_MUTATOR"/>
    <property type="match status" value="1"/>
</dbReference>
<comment type="caution">
    <text evidence="7">The sequence shown here is derived from an EMBL/GenBank/DDBJ whole genome shotgun (WGS) entry which is preliminary data.</text>
</comment>
<evidence type="ECO:0000313" key="7">
    <source>
        <dbReference type="EMBL" id="HIR00951.1"/>
    </source>
</evidence>
<dbReference type="GO" id="GO:0003677">
    <property type="term" value="F:DNA binding"/>
    <property type="evidence" value="ECO:0007669"/>
    <property type="project" value="UniProtKB-UniRule"/>
</dbReference>